<dbReference type="InterPro" id="IPR011006">
    <property type="entry name" value="CheY-like_superfamily"/>
</dbReference>
<feature type="modified residue" description="4-aspartylphosphate" evidence="6">
    <location>
        <position position="52"/>
    </location>
</feature>
<dbReference type="Gene3D" id="6.10.250.690">
    <property type="match status" value="1"/>
</dbReference>
<dbReference type="EMBL" id="MEUF01000093">
    <property type="protein sequence ID" value="OGC29414.1"/>
    <property type="molecule type" value="Genomic_DNA"/>
</dbReference>
<reference evidence="10 11" key="1">
    <citation type="journal article" date="2016" name="Nat. Commun.">
        <title>Thousands of microbial genomes shed light on interconnected biogeochemical processes in an aquifer system.</title>
        <authorList>
            <person name="Anantharaman K."/>
            <person name="Brown C.T."/>
            <person name="Hug L.A."/>
            <person name="Sharon I."/>
            <person name="Castelle C.J."/>
            <person name="Probst A.J."/>
            <person name="Thomas B.C."/>
            <person name="Singh A."/>
            <person name="Wilkins M.J."/>
            <person name="Karaoz U."/>
            <person name="Brodie E.L."/>
            <person name="Williams K.H."/>
            <person name="Hubbard S.S."/>
            <person name="Banfield J.F."/>
        </authorList>
    </citation>
    <scope>NUCLEOTIDE SEQUENCE [LARGE SCALE GENOMIC DNA]</scope>
</reference>
<accession>A0A1F4T9U0</accession>
<dbReference type="GO" id="GO:0032993">
    <property type="term" value="C:protein-DNA complex"/>
    <property type="evidence" value="ECO:0007669"/>
    <property type="project" value="TreeGrafter"/>
</dbReference>
<protein>
    <submittedName>
        <fullName evidence="10">DNA-binding response regulator</fullName>
    </submittedName>
</protein>
<dbReference type="PANTHER" id="PTHR48111">
    <property type="entry name" value="REGULATOR OF RPOS"/>
    <property type="match status" value="1"/>
</dbReference>
<keyword evidence="4 7" id="KW-0238">DNA-binding</keyword>
<proteinExistence type="predicted"/>
<keyword evidence="3" id="KW-0805">Transcription regulation</keyword>
<dbReference type="Proteomes" id="UP000178951">
    <property type="component" value="Unassembled WGS sequence"/>
</dbReference>
<evidence type="ECO:0000313" key="10">
    <source>
        <dbReference type="EMBL" id="OGC29414.1"/>
    </source>
</evidence>
<dbReference type="InterPro" id="IPR039420">
    <property type="entry name" value="WalR-like"/>
</dbReference>
<dbReference type="PANTHER" id="PTHR48111:SF1">
    <property type="entry name" value="TWO-COMPONENT RESPONSE REGULATOR ORR33"/>
    <property type="match status" value="1"/>
</dbReference>
<dbReference type="Pfam" id="PF00072">
    <property type="entry name" value="Response_reg"/>
    <property type="match status" value="1"/>
</dbReference>
<dbReference type="FunFam" id="3.40.50.2300:FF:000001">
    <property type="entry name" value="DNA-binding response regulator PhoB"/>
    <property type="match status" value="1"/>
</dbReference>
<evidence type="ECO:0000256" key="4">
    <source>
        <dbReference type="ARBA" id="ARBA00023125"/>
    </source>
</evidence>
<dbReference type="Gene3D" id="1.10.10.10">
    <property type="entry name" value="Winged helix-like DNA-binding domain superfamily/Winged helix DNA-binding domain"/>
    <property type="match status" value="1"/>
</dbReference>
<dbReference type="SMART" id="SM00862">
    <property type="entry name" value="Trans_reg_C"/>
    <property type="match status" value="1"/>
</dbReference>
<dbReference type="SUPFAM" id="SSF52172">
    <property type="entry name" value="CheY-like"/>
    <property type="match status" value="1"/>
</dbReference>
<evidence type="ECO:0000256" key="6">
    <source>
        <dbReference type="PROSITE-ProRule" id="PRU00169"/>
    </source>
</evidence>
<evidence type="ECO:0000259" key="8">
    <source>
        <dbReference type="PROSITE" id="PS50110"/>
    </source>
</evidence>
<feature type="domain" description="OmpR/PhoB-type" evidence="9">
    <location>
        <begin position="130"/>
        <end position="225"/>
    </location>
</feature>
<evidence type="ECO:0000259" key="9">
    <source>
        <dbReference type="PROSITE" id="PS51755"/>
    </source>
</evidence>
<comment type="caution">
    <text evidence="10">The sequence shown here is derived from an EMBL/GenBank/DDBJ whole genome shotgun (WGS) entry which is preliminary data.</text>
</comment>
<dbReference type="GO" id="GO:0000976">
    <property type="term" value="F:transcription cis-regulatory region binding"/>
    <property type="evidence" value="ECO:0007669"/>
    <property type="project" value="TreeGrafter"/>
</dbReference>
<feature type="DNA-binding region" description="OmpR/PhoB-type" evidence="7">
    <location>
        <begin position="130"/>
        <end position="225"/>
    </location>
</feature>
<keyword evidence="2" id="KW-0902">Two-component regulatory system</keyword>
<dbReference type="Pfam" id="PF00486">
    <property type="entry name" value="Trans_reg_C"/>
    <property type="match status" value="1"/>
</dbReference>
<dbReference type="Gene3D" id="3.40.50.2300">
    <property type="match status" value="1"/>
</dbReference>
<dbReference type="GO" id="GO:0000156">
    <property type="term" value="F:phosphorelay response regulator activity"/>
    <property type="evidence" value="ECO:0007669"/>
    <property type="project" value="TreeGrafter"/>
</dbReference>
<evidence type="ECO:0000256" key="2">
    <source>
        <dbReference type="ARBA" id="ARBA00023012"/>
    </source>
</evidence>
<feature type="domain" description="Response regulatory" evidence="8">
    <location>
        <begin position="3"/>
        <end position="119"/>
    </location>
</feature>
<gene>
    <name evidence="10" type="ORF">A2311_06745</name>
</gene>
<dbReference type="InterPro" id="IPR001789">
    <property type="entry name" value="Sig_transdc_resp-reg_receiver"/>
</dbReference>
<evidence type="ECO:0000313" key="11">
    <source>
        <dbReference type="Proteomes" id="UP000178951"/>
    </source>
</evidence>
<keyword evidence="1 6" id="KW-0597">Phosphoprotein</keyword>
<dbReference type="GO" id="GO:0006355">
    <property type="term" value="P:regulation of DNA-templated transcription"/>
    <property type="evidence" value="ECO:0007669"/>
    <property type="project" value="InterPro"/>
</dbReference>
<dbReference type="PROSITE" id="PS50110">
    <property type="entry name" value="RESPONSE_REGULATORY"/>
    <property type="match status" value="1"/>
</dbReference>
<dbReference type="AlphaFoldDB" id="A0A1F4T9U0"/>
<dbReference type="PROSITE" id="PS51755">
    <property type="entry name" value="OMPR_PHOB"/>
    <property type="match status" value="1"/>
</dbReference>
<evidence type="ECO:0000256" key="1">
    <source>
        <dbReference type="ARBA" id="ARBA00022553"/>
    </source>
</evidence>
<dbReference type="SMART" id="SM00448">
    <property type="entry name" value="REC"/>
    <property type="match status" value="1"/>
</dbReference>
<dbReference type="STRING" id="1802583.A2311_06745"/>
<dbReference type="SUPFAM" id="SSF46894">
    <property type="entry name" value="C-terminal effector domain of the bipartite response regulators"/>
    <property type="match status" value="1"/>
</dbReference>
<evidence type="ECO:0000256" key="3">
    <source>
        <dbReference type="ARBA" id="ARBA00023015"/>
    </source>
</evidence>
<dbReference type="InterPro" id="IPR001867">
    <property type="entry name" value="OmpR/PhoB-type_DNA-bd"/>
</dbReference>
<dbReference type="InterPro" id="IPR016032">
    <property type="entry name" value="Sig_transdc_resp-reg_C-effctor"/>
</dbReference>
<dbReference type="FunFam" id="1.10.10.10:FF:000018">
    <property type="entry name" value="DNA-binding response regulator ResD"/>
    <property type="match status" value="1"/>
</dbReference>
<dbReference type="CDD" id="cd00383">
    <property type="entry name" value="trans_reg_C"/>
    <property type="match status" value="1"/>
</dbReference>
<organism evidence="10 11">
    <name type="scientific">candidate division WOR-1 bacterium RIFOXYB2_FULL_48_7</name>
    <dbReference type="NCBI Taxonomy" id="1802583"/>
    <lineage>
        <taxon>Bacteria</taxon>
        <taxon>Bacillati</taxon>
        <taxon>Saganbacteria</taxon>
    </lineage>
</organism>
<dbReference type="InterPro" id="IPR036388">
    <property type="entry name" value="WH-like_DNA-bd_sf"/>
</dbReference>
<dbReference type="GO" id="GO:0005829">
    <property type="term" value="C:cytosol"/>
    <property type="evidence" value="ECO:0007669"/>
    <property type="project" value="TreeGrafter"/>
</dbReference>
<evidence type="ECO:0000256" key="7">
    <source>
        <dbReference type="PROSITE-ProRule" id="PRU01091"/>
    </source>
</evidence>
<name>A0A1F4T9U0_UNCSA</name>
<sequence>MPEILIIEDSRDIVESIEYNLKKEGYRVAKAYDGQQGLKAAEEKTPSLIILDLMLPGIDGLEVCRRLKKNDKTATIPILILTAKGEESDKIVGLELGADDYMVKPFGMKELLARVRAILRRYENKKEPVSGIIKFSDLEIDPDRHEVKALNKPIELTAKEFQLLYHLAQNQGRAFSRDRLLDIVWGIDVAIETRTVDVHMRRLREKIGKAGKHLVTLRGVGYKFV</sequence>
<evidence type="ECO:0000256" key="5">
    <source>
        <dbReference type="ARBA" id="ARBA00023163"/>
    </source>
</evidence>
<keyword evidence="5" id="KW-0804">Transcription</keyword>